<proteinExistence type="predicted"/>
<dbReference type="InterPro" id="IPR008979">
    <property type="entry name" value="Galactose-bd-like_sf"/>
</dbReference>
<sequence>MNNSIKLRTDSILQIPIQNYQKNFTFIVNGKKYETNIFVADLISSKISKIHQADPTINEYFINTRSNGDFNNVLQLINFKSKSITDEELPFVREIIEDLCTEKIDININIENQERSISNSIQLINIYENFQFFYSTEYSKEIDFISEHFYELKEEELQELSELRYDTVVNIINNKKLSLDTEDQLIKFIIEKIKTNKEYSNLFEYVYFKNLSTESINEFLNSFDTEYLTVGLWNAISIRLKEELKNKECDTSRYKKRTKEVPFSNNELKGVFNYFRTQSNIDDEVKVTYSSYSNGNLKLLLDIENTTNHFFTQNIENSWVCFEFKKHNIIPSSYSIRSKNHSPGGCHPKNWIIQGSVDGNTWIKVDEQKNCSYLNGKLLVHTFPIQNQIENKKEQGFKYIRLQQTAPNFNNDNYLEFCSIEFYGIIV</sequence>
<accession>A0ABR2LAU6</accession>
<dbReference type="Proteomes" id="UP001470230">
    <property type="component" value="Unassembled WGS sequence"/>
</dbReference>
<gene>
    <name evidence="1" type="ORF">M9Y10_002802</name>
</gene>
<evidence type="ECO:0000313" key="2">
    <source>
        <dbReference type="Proteomes" id="UP001470230"/>
    </source>
</evidence>
<name>A0ABR2LAU6_9EUKA</name>
<organism evidence="1 2">
    <name type="scientific">Tritrichomonas musculus</name>
    <dbReference type="NCBI Taxonomy" id="1915356"/>
    <lineage>
        <taxon>Eukaryota</taxon>
        <taxon>Metamonada</taxon>
        <taxon>Parabasalia</taxon>
        <taxon>Tritrichomonadida</taxon>
        <taxon>Tritrichomonadidae</taxon>
        <taxon>Tritrichomonas</taxon>
    </lineage>
</organism>
<protein>
    <recommendedName>
        <fullName evidence="3">F5/8 type C domain-containing protein</fullName>
    </recommendedName>
</protein>
<evidence type="ECO:0008006" key="3">
    <source>
        <dbReference type="Google" id="ProtNLM"/>
    </source>
</evidence>
<reference evidence="1 2" key="1">
    <citation type="submission" date="2024-04" db="EMBL/GenBank/DDBJ databases">
        <title>Tritrichomonas musculus Genome.</title>
        <authorList>
            <person name="Alves-Ferreira E."/>
            <person name="Grigg M."/>
            <person name="Lorenzi H."/>
            <person name="Galac M."/>
        </authorList>
    </citation>
    <scope>NUCLEOTIDE SEQUENCE [LARGE SCALE GENOMIC DNA]</scope>
    <source>
        <strain evidence="1 2">EAF2021</strain>
    </source>
</reference>
<dbReference type="PANTHER" id="PTHR47457:SF1">
    <property type="entry name" value="BTB DOMAIN-CONTAINING PROTEIN-RELATED"/>
    <property type="match status" value="1"/>
</dbReference>
<dbReference type="Gene3D" id="1.25.40.420">
    <property type="match status" value="1"/>
</dbReference>
<dbReference type="SUPFAM" id="SSF49785">
    <property type="entry name" value="Galactose-binding domain-like"/>
    <property type="match status" value="1"/>
</dbReference>
<keyword evidence="2" id="KW-1185">Reference proteome</keyword>
<dbReference type="EMBL" id="JAPFFF010000001">
    <property type="protein sequence ID" value="KAK8900475.1"/>
    <property type="molecule type" value="Genomic_DNA"/>
</dbReference>
<dbReference type="PANTHER" id="PTHR47457">
    <property type="entry name" value="OS05G0345500 PROTEIN"/>
    <property type="match status" value="1"/>
</dbReference>
<comment type="caution">
    <text evidence="1">The sequence shown here is derived from an EMBL/GenBank/DDBJ whole genome shotgun (WGS) entry which is preliminary data.</text>
</comment>
<evidence type="ECO:0000313" key="1">
    <source>
        <dbReference type="EMBL" id="KAK8900475.1"/>
    </source>
</evidence>
<dbReference type="Gene3D" id="2.60.120.260">
    <property type="entry name" value="Galactose-binding domain-like"/>
    <property type="match status" value="1"/>
</dbReference>